<dbReference type="InterPro" id="IPR011990">
    <property type="entry name" value="TPR-like_helical_dom_sf"/>
</dbReference>
<dbReference type="GO" id="GO:0016539">
    <property type="term" value="P:intein-mediated protein splicing"/>
    <property type="evidence" value="ECO:0007669"/>
    <property type="project" value="InterPro"/>
</dbReference>
<feature type="signal peptide" evidence="2">
    <location>
        <begin position="1"/>
        <end position="22"/>
    </location>
</feature>
<dbReference type="SUPFAM" id="SSF51294">
    <property type="entry name" value="Hedgehog/intein (Hint) domain"/>
    <property type="match status" value="1"/>
</dbReference>
<dbReference type="EMBL" id="CP036278">
    <property type="protein sequence ID" value="QDU58133.1"/>
    <property type="molecule type" value="Genomic_DNA"/>
</dbReference>
<reference evidence="4 5" key="1">
    <citation type="submission" date="2019-02" db="EMBL/GenBank/DDBJ databases">
        <title>Deep-cultivation of Planctomycetes and their phenomic and genomic characterization uncovers novel biology.</title>
        <authorList>
            <person name="Wiegand S."/>
            <person name="Jogler M."/>
            <person name="Boedeker C."/>
            <person name="Pinto D."/>
            <person name="Vollmers J."/>
            <person name="Rivas-Marin E."/>
            <person name="Kohn T."/>
            <person name="Peeters S.H."/>
            <person name="Heuer A."/>
            <person name="Rast P."/>
            <person name="Oberbeckmann S."/>
            <person name="Bunk B."/>
            <person name="Jeske O."/>
            <person name="Meyerdierks A."/>
            <person name="Storesund J.E."/>
            <person name="Kallscheuer N."/>
            <person name="Luecker S."/>
            <person name="Lage O.M."/>
            <person name="Pohl T."/>
            <person name="Merkel B.J."/>
            <person name="Hornburger P."/>
            <person name="Mueller R.-W."/>
            <person name="Bruemmer F."/>
            <person name="Labrenz M."/>
            <person name="Spormann A.M."/>
            <person name="Op den Camp H."/>
            <person name="Overmann J."/>
            <person name="Amann R."/>
            <person name="Jetten M.S.M."/>
            <person name="Mascher T."/>
            <person name="Medema M.H."/>
            <person name="Devos D.P."/>
            <person name="Kaster A.-K."/>
            <person name="Ovreas L."/>
            <person name="Rohde M."/>
            <person name="Galperin M.Y."/>
            <person name="Jogler C."/>
        </authorList>
    </citation>
    <scope>NUCLEOTIDE SEQUENCE [LARGE SCALE GENOMIC DNA]</scope>
    <source>
        <strain evidence="4 5">Pan181</strain>
    </source>
</reference>
<dbReference type="Gene3D" id="2.170.16.10">
    <property type="entry name" value="Hedgehog/Intein (Hint) domain"/>
    <property type="match status" value="1"/>
</dbReference>
<protein>
    <recommendedName>
        <fullName evidence="3">Hint domain-containing protein</fullName>
    </recommendedName>
</protein>
<dbReference type="Gene3D" id="1.25.40.10">
    <property type="entry name" value="Tetratricopeptide repeat domain"/>
    <property type="match status" value="1"/>
</dbReference>
<dbReference type="Proteomes" id="UP000315750">
    <property type="component" value="Chromosome"/>
</dbReference>
<dbReference type="InterPro" id="IPR006141">
    <property type="entry name" value="Intein_N"/>
</dbReference>
<proteinExistence type="predicted"/>
<dbReference type="SMART" id="SM00306">
    <property type="entry name" value="HintN"/>
    <property type="match status" value="1"/>
</dbReference>
<name>A0A518ATS7_9BACT</name>
<dbReference type="AlphaFoldDB" id="A0A518ATS7"/>
<evidence type="ECO:0000313" key="4">
    <source>
        <dbReference type="EMBL" id="QDU58133.1"/>
    </source>
</evidence>
<keyword evidence="2" id="KW-0732">Signal</keyword>
<feature type="chain" id="PRO_5021889985" description="Hint domain-containing protein" evidence="2">
    <location>
        <begin position="23"/>
        <end position="616"/>
    </location>
</feature>
<evidence type="ECO:0000259" key="3">
    <source>
        <dbReference type="SMART" id="SM00306"/>
    </source>
</evidence>
<accession>A0A518ATS7</accession>
<dbReference type="KEGG" id="amuc:Pan181_43600"/>
<dbReference type="OrthoDB" id="285999at2"/>
<dbReference type="CDD" id="cd00081">
    <property type="entry name" value="Hint"/>
    <property type="match status" value="1"/>
</dbReference>
<evidence type="ECO:0000256" key="1">
    <source>
        <dbReference type="SAM" id="MobiDB-lite"/>
    </source>
</evidence>
<feature type="compositionally biased region" description="Basic and acidic residues" evidence="1">
    <location>
        <begin position="603"/>
        <end position="616"/>
    </location>
</feature>
<keyword evidence="5" id="KW-1185">Reference proteome</keyword>
<dbReference type="PROSITE" id="PS50817">
    <property type="entry name" value="INTEIN_N_TER"/>
    <property type="match status" value="1"/>
</dbReference>
<organism evidence="4 5">
    <name type="scientific">Aeoliella mucimassa</name>
    <dbReference type="NCBI Taxonomy" id="2527972"/>
    <lineage>
        <taxon>Bacteria</taxon>
        <taxon>Pseudomonadati</taxon>
        <taxon>Planctomycetota</taxon>
        <taxon>Planctomycetia</taxon>
        <taxon>Pirellulales</taxon>
        <taxon>Lacipirellulaceae</taxon>
        <taxon>Aeoliella</taxon>
    </lineage>
</organism>
<dbReference type="RefSeq" id="WP_145249721.1">
    <property type="nucleotide sequence ID" value="NZ_CP036278.1"/>
</dbReference>
<dbReference type="Pfam" id="PF07591">
    <property type="entry name" value="PT-HINT"/>
    <property type="match status" value="1"/>
</dbReference>
<feature type="domain" description="Hint" evidence="3">
    <location>
        <begin position="468"/>
        <end position="562"/>
    </location>
</feature>
<gene>
    <name evidence="4" type="ORF">Pan181_43600</name>
</gene>
<feature type="region of interest" description="Disordered" evidence="1">
    <location>
        <begin position="595"/>
        <end position="616"/>
    </location>
</feature>
<evidence type="ECO:0000313" key="5">
    <source>
        <dbReference type="Proteomes" id="UP000315750"/>
    </source>
</evidence>
<evidence type="ECO:0000256" key="2">
    <source>
        <dbReference type="SAM" id="SignalP"/>
    </source>
</evidence>
<sequence length="616" mass="67657" precursor="true">MRLNWCFVLTCLLVGAAGTVRADDASVKTGIAERMTREAKSAGATGDLALRDDLLQQAARLAPDFGPAHWNQGEILVDGQWQSIHEVQSAANSSSVTKEYAALREAAADTPSDHLRLARWCRKNDLNDEARFHWLKLLSIDRENREALHGLNLVAFEGDLVEADQLEALRNESREFRKRSDQWRARIAGWHRALKLGGVKAEIALAELGAEVDESAIPEFERLMAGRRGITPAEADRDKELSKAFLLALGQLPSYQACESLVRISVLAEEQELRTLAGEQLKARPEHEYIPLLVSGLAAELETHFEVSISPTGRVQYDHEVFAEGPNGGERAEVSRTGGAVVTYGGDPTSGEAQAVLNRGRRASAGKYQDYQREAAQRVEMVAAINEQRLQINNRIIAVLAQTTGEDLGDSPQAWWDYWYEKNGYESRNGLPEQTYRISTSEMINVYVEPPSSGSPPSSSGPPPPLRHECFAAGTEVWTKTGMQAIETLAAGDLVLTMNERSGELCFRPVLTTTVRAPSPLTHVDAGGYQLQSTPGHPFWVEGKGWQMASELQPGDYIFSAQGSPVEVSSTSPSSEEQEAYNLIVEGNNNYFVGPQGLLSHDNSPRRPELARLGSE</sequence>
<dbReference type="InterPro" id="IPR003587">
    <property type="entry name" value="Hint_dom_N"/>
</dbReference>
<dbReference type="InterPro" id="IPR036844">
    <property type="entry name" value="Hint_dom_sf"/>
</dbReference>